<feature type="transmembrane region" description="Helical" evidence="7">
    <location>
        <begin position="82"/>
        <end position="110"/>
    </location>
</feature>
<keyword evidence="3" id="KW-1003">Cell membrane</keyword>
<evidence type="ECO:0000313" key="9">
    <source>
        <dbReference type="Proteomes" id="UP001162960"/>
    </source>
</evidence>
<evidence type="ECO:0000256" key="3">
    <source>
        <dbReference type="ARBA" id="ARBA00022475"/>
    </source>
</evidence>
<sequence length="484" mass="54941">MMSNSVKKTFLSGAFWTFSENIIFAIIGIIQLSITSRILTPVDFGIYAIALFFSGLGRIAFSMGLGPALVQKKGDVSNYLDTAWSANLLVSVAATIVLWLITTPICIYYYHSPESIWPSIVIMLSVILSAAINPEVIILQKEIKLKKYFFLFVLPKIISFTLVVICVLYFRSFWALIIALLSEYLIRTIYSFILLPHKVWFHIDKEQFKDLYSFGGWLQLKNVTSWLAGNIDVAIVGNVLGTEQLGIYNRAQQLSQYPRTFVDGVVNNVAFPLYSKINGDTLRLNSVVNRIIDIILLVLSYLAVVILLYAEPIVTIVLGDTWMEMINPFKVIFMAYLMQTLLFSFNPLIRSYGYTKNEFKFYIIKIVIMSILLYPFTLMWGLVGAGLAILLAVLLVFPYLIRILRAKTELKLGHFYLSFISCCINVIVTYYLCSFLNLDRGWMFILGTVICVVVSSLLFILFDLLFHIGPGGIIQNAFRTIIKK</sequence>
<keyword evidence="6 7" id="KW-0472">Membrane</keyword>
<feature type="transmembrane region" description="Helical" evidence="7">
    <location>
        <begin position="46"/>
        <end position="70"/>
    </location>
</feature>
<dbReference type="InterPro" id="IPR050833">
    <property type="entry name" value="Poly_Biosynth_Transport"/>
</dbReference>
<dbReference type="Pfam" id="PF13440">
    <property type="entry name" value="Polysacc_synt_3"/>
    <property type="match status" value="1"/>
</dbReference>
<dbReference type="GO" id="GO:0005886">
    <property type="term" value="C:plasma membrane"/>
    <property type="evidence" value="ECO:0007669"/>
    <property type="project" value="UniProtKB-SubCell"/>
</dbReference>
<evidence type="ECO:0000256" key="1">
    <source>
        <dbReference type="ARBA" id="ARBA00004651"/>
    </source>
</evidence>
<feature type="transmembrane region" description="Helical" evidence="7">
    <location>
        <begin position="383"/>
        <end position="401"/>
    </location>
</feature>
<proteinExistence type="inferred from homology"/>
<dbReference type="AlphaFoldDB" id="A0AB38UCC0"/>
<feature type="transmembrane region" description="Helical" evidence="7">
    <location>
        <begin position="361"/>
        <end position="377"/>
    </location>
</feature>
<gene>
    <name evidence="8" type="ORF">KQP74_22150</name>
</gene>
<protein>
    <submittedName>
        <fullName evidence="8">Lipopolysaccharide biosynthesis protein</fullName>
    </submittedName>
</protein>
<evidence type="ECO:0000256" key="6">
    <source>
        <dbReference type="ARBA" id="ARBA00023136"/>
    </source>
</evidence>
<organism evidence="8 9">
    <name type="scientific">Bacteroides thetaiotaomicron</name>
    <dbReference type="NCBI Taxonomy" id="818"/>
    <lineage>
        <taxon>Bacteria</taxon>
        <taxon>Pseudomonadati</taxon>
        <taxon>Bacteroidota</taxon>
        <taxon>Bacteroidia</taxon>
        <taxon>Bacteroidales</taxon>
        <taxon>Bacteroidaceae</taxon>
        <taxon>Bacteroides</taxon>
    </lineage>
</organism>
<accession>A0AB38UCC0</accession>
<feature type="transmembrane region" description="Helical" evidence="7">
    <location>
        <begin position="291"/>
        <end position="309"/>
    </location>
</feature>
<comment type="similarity">
    <text evidence="2">Belongs to the polysaccharide synthase family.</text>
</comment>
<feature type="transmembrane region" description="Helical" evidence="7">
    <location>
        <begin position="116"/>
        <end position="136"/>
    </location>
</feature>
<dbReference type="PANTHER" id="PTHR30250">
    <property type="entry name" value="PST FAMILY PREDICTED COLANIC ACID TRANSPORTER"/>
    <property type="match status" value="1"/>
</dbReference>
<evidence type="ECO:0000313" key="8">
    <source>
        <dbReference type="EMBL" id="UYU90590.1"/>
    </source>
</evidence>
<evidence type="ECO:0000256" key="5">
    <source>
        <dbReference type="ARBA" id="ARBA00022989"/>
    </source>
</evidence>
<dbReference type="Proteomes" id="UP001162960">
    <property type="component" value="Chromosome"/>
</dbReference>
<evidence type="ECO:0000256" key="4">
    <source>
        <dbReference type="ARBA" id="ARBA00022692"/>
    </source>
</evidence>
<evidence type="ECO:0000256" key="2">
    <source>
        <dbReference type="ARBA" id="ARBA00007430"/>
    </source>
</evidence>
<feature type="transmembrane region" description="Helical" evidence="7">
    <location>
        <begin position="413"/>
        <end position="432"/>
    </location>
</feature>
<feature type="transmembrane region" description="Helical" evidence="7">
    <location>
        <begin position="12"/>
        <end position="34"/>
    </location>
</feature>
<keyword evidence="4 7" id="KW-0812">Transmembrane</keyword>
<dbReference type="RefSeq" id="WP_229036456.1">
    <property type="nucleotide sequence ID" value="NZ_CAXTFL010000010.1"/>
</dbReference>
<feature type="transmembrane region" description="Helical" evidence="7">
    <location>
        <begin position="329"/>
        <end position="349"/>
    </location>
</feature>
<dbReference type="EMBL" id="CP083685">
    <property type="protein sequence ID" value="UYU90590.1"/>
    <property type="molecule type" value="Genomic_DNA"/>
</dbReference>
<keyword evidence="5 7" id="KW-1133">Transmembrane helix</keyword>
<dbReference type="CDD" id="cd13127">
    <property type="entry name" value="MATE_tuaB_like"/>
    <property type="match status" value="1"/>
</dbReference>
<reference evidence="8" key="1">
    <citation type="submission" date="2021-06" db="EMBL/GenBank/DDBJ databases">
        <title>Interrogation of the integrated mobile genetic elements in gut-associated Bacteroides with a consensus prediction approach.</title>
        <authorList>
            <person name="Campbell D.E."/>
            <person name="Leigh J.R."/>
            <person name="Kim T."/>
            <person name="England W."/>
            <person name="Whitaker R.J."/>
            <person name="Degnan P.H."/>
        </authorList>
    </citation>
    <scope>NUCLEOTIDE SEQUENCE</scope>
    <source>
        <strain evidence="8">VPI-3443</strain>
    </source>
</reference>
<evidence type="ECO:0000256" key="7">
    <source>
        <dbReference type="SAM" id="Phobius"/>
    </source>
</evidence>
<feature type="transmembrane region" description="Helical" evidence="7">
    <location>
        <begin position="444"/>
        <end position="466"/>
    </location>
</feature>
<dbReference type="PANTHER" id="PTHR30250:SF10">
    <property type="entry name" value="LIPOPOLYSACCHARIDE BIOSYNTHESIS PROTEIN WZXC"/>
    <property type="match status" value="1"/>
</dbReference>
<comment type="subcellular location">
    <subcellularLocation>
        <location evidence="1">Cell membrane</location>
        <topology evidence="1">Multi-pass membrane protein</topology>
    </subcellularLocation>
</comment>
<feature type="transmembrane region" description="Helical" evidence="7">
    <location>
        <begin position="176"/>
        <end position="195"/>
    </location>
</feature>
<feature type="transmembrane region" description="Helical" evidence="7">
    <location>
        <begin position="148"/>
        <end position="170"/>
    </location>
</feature>
<name>A0AB38UCC0_BACT4</name>